<feature type="transmembrane region" description="Helical" evidence="1">
    <location>
        <begin position="49"/>
        <end position="71"/>
    </location>
</feature>
<dbReference type="KEGG" id="lao:AOX59_02320"/>
<dbReference type="EMBL" id="CP013862">
    <property type="protein sequence ID" value="ALX47539.1"/>
    <property type="molecule type" value="Genomic_DNA"/>
</dbReference>
<feature type="transmembrane region" description="Helical" evidence="1">
    <location>
        <begin position="18"/>
        <end position="37"/>
    </location>
</feature>
<evidence type="ECO:0008006" key="5">
    <source>
        <dbReference type="Google" id="ProtNLM"/>
    </source>
</evidence>
<dbReference type="Pfam" id="PF18895">
    <property type="entry name" value="T4SS_pilin"/>
    <property type="match status" value="1"/>
</dbReference>
<organism evidence="2 4">
    <name type="scientific">Lentibacillus amyloliquefaciens</name>
    <dbReference type="NCBI Taxonomy" id="1472767"/>
    <lineage>
        <taxon>Bacteria</taxon>
        <taxon>Bacillati</taxon>
        <taxon>Bacillota</taxon>
        <taxon>Bacilli</taxon>
        <taxon>Bacillales</taxon>
        <taxon>Bacillaceae</taxon>
        <taxon>Lentibacillus</taxon>
    </lineage>
</organism>
<evidence type="ECO:0000313" key="2">
    <source>
        <dbReference type="EMBL" id="ALX47539.1"/>
    </source>
</evidence>
<sequence>MQDAIQTIQNITDGIKPIAPVLAGLVLVVIGLLWTFAKDPQKKEMYTGWMVNVAIGFGIVYLAASLVSWLGGRVVGF</sequence>
<dbReference type="KEGG" id="lao:AOX59_14905"/>
<evidence type="ECO:0000313" key="3">
    <source>
        <dbReference type="EMBL" id="ALX49748.1"/>
    </source>
</evidence>
<reference evidence="2 4" key="1">
    <citation type="submission" date="2016-01" db="EMBL/GenBank/DDBJ databases">
        <title>Complete genome sequence of strain Lentibacillus amyloliquefaciens LAM0015T isolated from saline sediment.</title>
        <authorList>
            <person name="Wang J.-L."/>
            <person name="He M.-X."/>
        </authorList>
    </citation>
    <scope>NUCLEOTIDE SEQUENCE [LARGE SCALE GENOMIC DNA]</scope>
    <source>
        <strain evidence="2 4">LAM0015</strain>
    </source>
</reference>
<proteinExistence type="predicted"/>
<keyword evidence="4" id="KW-1185">Reference proteome</keyword>
<evidence type="ECO:0000313" key="4">
    <source>
        <dbReference type="Proteomes" id="UP000050331"/>
    </source>
</evidence>
<dbReference type="InterPro" id="IPR043993">
    <property type="entry name" value="T4SS_pilin"/>
</dbReference>
<keyword evidence="1" id="KW-0812">Transmembrane</keyword>
<dbReference type="Proteomes" id="UP000050331">
    <property type="component" value="Chromosome"/>
</dbReference>
<protein>
    <recommendedName>
        <fullName evidence="5">TrbC/VIRB2 family protein</fullName>
    </recommendedName>
</protein>
<dbReference type="AlphaFoldDB" id="A0A0P7KVU5"/>
<dbReference type="EMBL" id="CP013862">
    <property type="protein sequence ID" value="ALX49748.1"/>
    <property type="molecule type" value="Genomic_DNA"/>
</dbReference>
<keyword evidence="1" id="KW-1133">Transmembrane helix</keyword>
<gene>
    <name evidence="2" type="ORF">AOX59_02320</name>
    <name evidence="3" type="ORF">AOX59_14905</name>
</gene>
<name>A0A0P7KVU5_9BACI</name>
<accession>A0A0P7KVU5</accession>
<dbReference type="RefSeq" id="WP_010529064.1">
    <property type="nucleotide sequence ID" value="NZ_CP013862.1"/>
</dbReference>
<evidence type="ECO:0000256" key="1">
    <source>
        <dbReference type="SAM" id="Phobius"/>
    </source>
</evidence>
<dbReference type="STRING" id="1472767.AOX59_02320"/>
<keyword evidence="1" id="KW-0472">Membrane</keyword>
<dbReference type="OrthoDB" id="2704616at2"/>